<sequence>MKQLFALCIALFLLQALHAQDQIIKRNGPPIVGKVIQVGTMEIWYKMADNPDGPIYAIDKNLVISIVYANGYVDRFTVDIKDTANYAGQQRKAIKLDFLSPLLGYSQFSFEKSTGVGKSYELSLGIIGLGKSQLLEYFDNTYRTVHKNQFGLFASAGYKFNKLPDFLFGKTRFTHIMQGAYVKPVVYLGNYSENRIIWKGNSDYSVEKQHVSFGALQLEVGKQWVFGEKMLVDVYWGLGYGADNKKGNYGYDVYYDSGGYNYVNQRLGISPGLSLTYGLKVGLLIK</sequence>
<feature type="signal peptide" evidence="1">
    <location>
        <begin position="1"/>
        <end position="19"/>
    </location>
</feature>
<accession>A0A8J8JWY8</accession>
<dbReference type="RefSeq" id="WP_171607735.1">
    <property type="nucleotide sequence ID" value="NZ_WHPF01000006.1"/>
</dbReference>
<evidence type="ECO:0000313" key="2">
    <source>
        <dbReference type="EMBL" id="NNV55806.1"/>
    </source>
</evidence>
<feature type="chain" id="PRO_5035248356" description="Outer membrane protein beta-barrel domain-containing protein" evidence="1">
    <location>
        <begin position="20"/>
        <end position="286"/>
    </location>
</feature>
<protein>
    <recommendedName>
        <fullName evidence="4">Outer membrane protein beta-barrel domain-containing protein</fullName>
    </recommendedName>
</protein>
<comment type="caution">
    <text evidence="2">The sequence shown here is derived from an EMBL/GenBank/DDBJ whole genome shotgun (WGS) entry which is preliminary data.</text>
</comment>
<organism evidence="2 3">
    <name type="scientific">Limnovirga soli</name>
    <dbReference type="NCBI Taxonomy" id="2656915"/>
    <lineage>
        <taxon>Bacteria</taxon>
        <taxon>Pseudomonadati</taxon>
        <taxon>Bacteroidota</taxon>
        <taxon>Chitinophagia</taxon>
        <taxon>Chitinophagales</taxon>
        <taxon>Chitinophagaceae</taxon>
        <taxon>Limnovirga</taxon>
    </lineage>
</organism>
<evidence type="ECO:0008006" key="4">
    <source>
        <dbReference type="Google" id="ProtNLM"/>
    </source>
</evidence>
<dbReference type="Proteomes" id="UP000598971">
    <property type="component" value="Unassembled WGS sequence"/>
</dbReference>
<evidence type="ECO:0000313" key="3">
    <source>
        <dbReference type="Proteomes" id="UP000598971"/>
    </source>
</evidence>
<proteinExistence type="predicted"/>
<keyword evidence="1" id="KW-0732">Signal</keyword>
<dbReference type="AlphaFoldDB" id="A0A8J8JWY8"/>
<keyword evidence="3" id="KW-1185">Reference proteome</keyword>
<name>A0A8J8JWY8_9BACT</name>
<evidence type="ECO:0000256" key="1">
    <source>
        <dbReference type="SAM" id="SignalP"/>
    </source>
</evidence>
<dbReference type="EMBL" id="WHPF01000006">
    <property type="protein sequence ID" value="NNV55806.1"/>
    <property type="molecule type" value="Genomic_DNA"/>
</dbReference>
<reference evidence="2" key="1">
    <citation type="submission" date="2019-10" db="EMBL/GenBank/DDBJ databases">
        <title>Draft genome sequence of Panacibacter sp. KCS-6.</title>
        <authorList>
            <person name="Yim K.J."/>
        </authorList>
    </citation>
    <scope>NUCLEOTIDE SEQUENCE</scope>
    <source>
        <strain evidence="2">KCS-6</strain>
    </source>
</reference>
<gene>
    <name evidence="2" type="ORF">GD597_10075</name>
</gene>